<sequence length="158" mass="17643">MQGLGRDTQNRDSPKREKDLRGSAILHQQRRLKQATQFVHKDSADLLPLDQLRRLGTSKDLQPHSVIQRRLMGGSLSIESDNPVFPTSPCNRGRDAPPQGDETIQPTKLGEETPGCWKEQALLIPCKVQPLATTCIPAYTEMSPDWPVRLMGVNVLPQ</sequence>
<reference evidence="2" key="2">
    <citation type="submission" date="2021-03" db="UniProtKB">
        <authorList>
            <consortium name="Ensembl"/>
        </authorList>
    </citation>
    <scope>IDENTIFICATION</scope>
</reference>
<feature type="region of interest" description="Disordered" evidence="1">
    <location>
        <begin position="1"/>
        <end position="27"/>
    </location>
</feature>
<dbReference type="AlphaFoldDB" id="A0A803JL79"/>
<proteinExistence type="predicted"/>
<evidence type="ECO:0008006" key="3">
    <source>
        <dbReference type="Google" id="ProtNLM"/>
    </source>
</evidence>
<dbReference type="Ensembl" id="ENSXETT00000123530">
    <property type="protein sequence ID" value="ENSXETP00000108674"/>
    <property type="gene ID" value="ENSXETG00000044804"/>
</dbReference>
<name>A0A803JL79_XENTR</name>
<accession>A0A803JL79</accession>
<evidence type="ECO:0000256" key="1">
    <source>
        <dbReference type="SAM" id="MobiDB-lite"/>
    </source>
</evidence>
<organism evidence="2">
    <name type="scientific">Xenopus tropicalis</name>
    <name type="common">Western clawed frog</name>
    <name type="synonym">Silurana tropicalis</name>
    <dbReference type="NCBI Taxonomy" id="8364"/>
    <lineage>
        <taxon>Eukaryota</taxon>
        <taxon>Metazoa</taxon>
        <taxon>Chordata</taxon>
        <taxon>Craniata</taxon>
        <taxon>Vertebrata</taxon>
        <taxon>Euteleostomi</taxon>
        <taxon>Amphibia</taxon>
        <taxon>Batrachia</taxon>
        <taxon>Anura</taxon>
        <taxon>Pipoidea</taxon>
        <taxon>Pipidae</taxon>
        <taxon>Xenopodinae</taxon>
        <taxon>Xenopus</taxon>
        <taxon>Silurana</taxon>
    </lineage>
</organism>
<evidence type="ECO:0000313" key="2">
    <source>
        <dbReference type="Ensembl" id="ENSXETP00000108674"/>
    </source>
</evidence>
<dbReference type="GeneTree" id="ENSGT00940000170442"/>
<dbReference type="InParanoid" id="A0A803JL79"/>
<reference evidence="2" key="1">
    <citation type="journal article" date="2010" name="Science">
        <title>The genome of the Western clawed frog Xenopus tropicalis.</title>
        <authorList>
            <person name="Hellsten U."/>
            <person name="Harland R.M."/>
            <person name="Gilchrist M.J."/>
            <person name="Hendrix D."/>
            <person name="Jurka J."/>
            <person name="Kapitonov V."/>
            <person name="Ovcharenko I."/>
            <person name="Putnam N.H."/>
            <person name="Shu S."/>
            <person name="Taher L."/>
            <person name="Blitz I.L."/>
            <person name="Blumberg B."/>
            <person name="Dichmann D.S."/>
            <person name="Dubchak I."/>
            <person name="Amaya E."/>
            <person name="Detter J.C."/>
            <person name="Fletcher R."/>
            <person name="Gerhard D.S."/>
            <person name="Goodstein D."/>
            <person name="Graves T."/>
            <person name="Grigoriev I.V."/>
            <person name="Grimwood J."/>
            <person name="Kawashima T."/>
            <person name="Lindquist E."/>
            <person name="Lucas S.M."/>
            <person name="Mead P.E."/>
            <person name="Mitros T."/>
            <person name="Ogino H."/>
            <person name="Ohta Y."/>
            <person name="Poliakov A.V."/>
            <person name="Pollet N."/>
            <person name="Robert J."/>
            <person name="Salamov A."/>
            <person name="Sater A.K."/>
            <person name="Schmutz J."/>
            <person name="Terry A."/>
            <person name="Vize P.D."/>
            <person name="Warren W.C."/>
            <person name="Wells D."/>
            <person name="Wills A."/>
            <person name="Wilson R.K."/>
            <person name="Zimmerman L.B."/>
            <person name="Zorn A.M."/>
            <person name="Grainger R."/>
            <person name="Grammer T."/>
            <person name="Khokha M.K."/>
            <person name="Richardson P.M."/>
            <person name="Rokhsar D.S."/>
        </authorList>
    </citation>
    <scope>NUCLEOTIDE SEQUENCE [LARGE SCALE GENOMIC DNA]</scope>
    <source>
        <strain evidence="2">Nigerian</strain>
    </source>
</reference>
<feature type="compositionally biased region" description="Basic and acidic residues" evidence="1">
    <location>
        <begin position="8"/>
        <end position="21"/>
    </location>
</feature>
<feature type="region of interest" description="Disordered" evidence="1">
    <location>
        <begin position="77"/>
        <end position="109"/>
    </location>
</feature>
<protein>
    <recommendedName>
        <fullName evidence="3">Nuclear receptor-interacting protein 2</fullName>
    </recommendedName>
</protein>